<evidence type="ECO:0000256" key="1">
    <source>
        <dbReference type="SAM" id="MobiDB-lite"/>
    </source>
</evidence>
<dbReference type="EMBL" id="CP079194">
    <property type="protein sequence ID" value="QXT38727.1"/>
    <property type="molecule type" value="Genomic_DNA"/>
</dbReference>
<feature type="region of interest" description="Disordered" evidence="1">
    <location>
        <begin position="21"/>
        <end position="48"/>
    </location>
</feature>
<keyword evidence="2" id="KW-0732">Signal</keyword>
<organism evidence="3 4">
    <name type="scientific">Gymnodinialimonas ceratoperidinii</name>
    <dbReference type="NCBI Taxonomy" id="2856823"/>
    <lineage>
        <taxon>Bacteria</taxon>
        <taxon>Pseudomonadati</taxon>
        <taxon>Pseudomonadota</taxon>
        <taxon>Alphaproteobacteria</taxon>
        <taxon>Rhodobacterales</taxon>
        <taxon>Paracoccaceae</taxon>
        <taxon>Gymnodinialimonas</taxon>
    </lineage>
</organism>
<dbReference type="AlphaFoldDB" id="A0A8F6TTM4"/>
<sequence length="312" mass="34064">MRLLTAFPVALTLALSACVTSAPDTSSRPEPREEAEAVPEPQAPSDLSQSLARYYRGAEARLVGRGLLRTDGGGPDAPFGAGDLATNFERIALYDEYQLENGRFVARQTPSTLRRWRGPVRLQPHFGASVEAGQQAEDRSVLSTYATRLARLTGHPIRTVNAGGNFHVLYMNADALAASEPLLRQLVPSINDATIREIQNMGRLTYCSIFAFSPSGTSEYIAAIAVIRDEHPDLLRRSCVHEEIAQGLGLPNDSRSARPTIFNDDEEFALLTRHDEALLRILYDDRLTIGMTPDEARPIVRAIAADLVGGPS</sequence>
<evidence type="ECO:0000313" key="3">
    <source>
        <dbReference type="EMBL" id="QXT38727.1"/>
    </source>
</evidence>
<dbReference type="Proteomes" id="UP000825009">
    <property type="component" value="Chromosome"/>
</dbReference>
<dbReference type="KEGG" id="gce:KYE46_12370"/>
<reference evidence="3 4" key="1">
    <citation type="submission" date="2021-07" db="EMBL/GenBank/DDBJ databases">
        <title>A novel Jannaschia species isolated from marine dinoflagellate Ceratoperidinium margalefii.</title>
        <authorList>
            <person name="Jiang Y."/>
            <person name="Li Z."/>
        </authorList>
    </citation>
    <scope>NUCLEOTIDE SEQUENCE [LARGE SCALE GENOMIC DNA]</scope>
    <source>
        <strain evidence="3 4">J12C1-MA-4</strain>
    </source>
</reference>
<evidence type="ECO:0000313" key="4">
    <source>
        <dbReference type="Proteomes" id="UP000825009"/>
    </source>
</evidence>
<dbReference type="InterPro" id="IPR021323">
    <property type="entry name" value="DUF2927"/>
</dbReference>
<name>A0A8F6TTM4_9RHOB</name>
<accession>A0A8F6TTM4</accession>
<dbReference type="Pfam" id="PF11150">
    <property type="entry name" value="DUF2927"/>
    <property type="match status" value="1"/>
</dbReference>
<proteinExistence type="predicted"/>
<feature type="chain" id="PRO_5034348585" evidence="2">
    <location>
        <begin position="23"/>
        <end position="312"/>
    </location>
</feature>
<dbReference type="PROSITE" id="PS51257">
    <property type="entry name" value="PROKAR_LIPOPROTEIN"/>
    <property type="match status" value="1"/>
</dbReference>
<protein>
    <submittedName>
        <fullName evidence="3">DUF2927 domain-containing protein</fullName>
    </submittedName>
</protein>
<feature type="signal peptide" evidence="2">
    <location>
        <begin position="1"/>
        <end position="22"/>
    </location>
</feature>
<evidence type="ECO:0000256" key="2">
    <source>
        <dbReference type="SAM" id="SignalP"/>
    </source>
</evidence>
<gene>
    <name evidence="3" type="ORF">KYE46_12370</name>
</gene>
<keyword evidence="4" id="KW-1185">Reference proteome</keyword>
<dbReference type="RefSeq" id="WP_219000923.1">
    <property type="nucleotide sequence ID" value="NZ_CP079194.1"/>
</dbReference>